<feature type="compositionally biased region" description="Polar residues" evidence="1">
    <location>
        <begin position="157"/>
        <end position="166"/>
    </location>
</feature>
<dbReference type="Proteomes" id="UP000016924">
    <property type="component" value="Unassembled WGS sequence"/>
</dbReference>
<accession>R7Z5A1</accession>
<dbReference type="EMBL" id="JH767612">
    <property type="protein sequence ID" value="EON69352.1"/>
    <property type="molecule type" value="Genomic_DNA"/>
</dbReference>
<feature type="compositionally biased region" description="Polar residues" evidence="1">
    <location>
        <begin position="418"/>
        <end position="431"/>
    </location>
</feature>
<proteinExistence type="predicted"/>
<dbReference type="GeneID" id="19905923"/>
<evidence type="ECO:0000256" key="1">
    <source>
        <dbReference type="SAM" id="MobiDB-lite"/>
    </source>
</evidence>
<feature type="compositionally biased region" description="Polar residues" evidence="1">
    <location>
        <begin position="183"/>
        <end position="198"/>
    </location>
</feature>
<keyword evidence="3" id="KW-1185">Reference proteome</keyword>
<dbReference type="HOGENOM" id="CLU_416778_0_0_1"/>
<feature type="region of interest" description="Disordered" evidence="1">
    <location>
        <begin position="87"/>
        <end position="202"/>
    </location>
</feature>
<sequence>MNFPFSDHALKCGPFRYDTSHTRHRSRADIRQLADLDNLPTGAGVSEAALNVSPPEQVAKCIASGTGMEKAGLFPDDTLEQMERTLEKHKEESRRFAETLSEIKAEDPPKEVKEKEGEAAVDTQSEQSSRMPFINKPLTGGQSEVSCGSPIEDTWSRHTFLSSQRPVNEEDTVQAKPKDKIESQNNDASRASTSQPQTKPGPLLKVSRLSALILQRSRGVIPDDHPELVNLAKKFAAKCIEASPEWIHEIVRTEAGRQNKILDLMNVMGLCVADNDTEEWERLHRHLTISFEWGKTRNELMRKYGAPTEELNVKIREAFAGMTDEEMQNKYPGIRSIPFLGESAADEALEGLVGLGGDLKAAAVLFNAQIAAKSASKTPKVAEGTQRGPAAGAAPTDLQRRVRRAVKAVMKSEAGGSRATSSKAEASQTKTATAQPAVKYVAGTPEHLQAVEEELWRAATERPLLSPSEFSLVFKQASTWGLSAATLREAEETYQDSLSGMMDTVIQRLTPSQQAEMVKFGNGEPGAVSKSTLEAVRAIIKDVAPMETEGTQAATKAEPPTPVQDTAPQLGISRMVPRDFFRSVPLHDQFFLDARSYYTLPFSRWDAESLDLKFFDTMRYLKLKEHVNHARWELEMDATRRIAMAKNRMTSAGVPGGW</sequence>
<name>R7Z5A1_CONA1</name>
<protein>
    <submittedName>
        <fullName evidence="2">Uncharacterized protein</fullName>
    </submittedName>
</protein>
<reference evidence="3" key="1">
    <citation type="submission" date="2012-06" db="EMBL/GenBank/DDBJ databases">
        <title>The genome sequence of Coniosporium apollinis CBS 100218.</title>
        <authorList>
            <consortium name="The Broad Institute Genome Sequencing Platform"/>
            <person name="Cuomo C."/>
            <person name="Gorbushina A."/>
            <person name="Noack S."/>
            <person name="Walker B."/>
            <person name="Young S.K."/>
            <person name="Zeng Q."/>
            <person name="Gargeya S."/>
            <person name="Fitzgerald M."/>
            <person name="Haas B."/>
            <person name="Abouelleil A."/>
            <person name="Alvarado L."/>
            <person name="Arachchi H.M."/>
            <person name="Berlin A.M."/>
            <person name="Chapman S.B."/>
            <person name="Goldberg J."/>
            <person name="Griggs A."/>
            <person name="Gujja S."/>
            <person name="Hansen M."/>
            <person name="Howarth C."/>
            <person name="Imamovic A."/>
            <person name="Larimer J."/>
            <person name="McCowan C."/>
            <person name="Montmayeur A."/>
            <person name="Murphy C."/>
            <person name="Neiman D."/>
            <person name="Pearson M."/>
            <person name="Priest M."/>
            <person name="Roberts A."/>
            <person name="Saif S."/>
            <person name="Shea T."/>
            <person name="Sisk P."/>
            <person name="Sykes S."/>
            <person name="Wortman J."/>
            <person name="Nusbaum C."/>
            <person name="Birren B."/>
        </authorList>
    </citation>
    <scope>NUCLEOTIDE SEQUENCE [LARGE SCALE GENOMIC DNA]</scope>
    <source>
        <strain evidence="3">CBS 100218</strain>
    </source>
</reference>
<evidence type="ECO:0000313" key="3">
    <source>
        <dbReference type="Proteomes" id="UP000016924"/>
    </source>
</evidence>
<feature type="compositionally biased region" description="Basic and acidic residues" evidence="1">
    <location>
        <begin position="87"/>
        <end position="118"/>
    </location>
</feature>
<gene>
    <name evidence="2" type="ORF">W97_08612</name>
</gene>
<dbReference type="RefSeq" id="XP_007784669.1">
    <property type="nucleotide sequence ID" value="XM_007786479.1"/>
</dbReference>
<dbReference type="AlphaFoldDB" id="R7Z5A1"/>
<dbReference type="OrthoDB" id="10394433at2759"/>
<evidence type="ECO:0000313" key="2">
    <source>
        <dbReference type="EMBL" id="EON69352.1"/>
    </source>
</evidence>
<feature type="region of interest" description="Disordered" evidence="1">
    <location>
        <begin position="376"/>
        <end position="431"/>
    </location>
</feature>
<organism evidence="2 3">
    <name type="scientific">Coniosporium apollinis (strain CBS 100218)</name>
    <name type="common">Rock-inhabiting black yeast</name>
    <dbReference type="NCBI Taxonomy" id="1168221"/>
    <lineage>
        <taxon>Eukaryota</taxon>
        <taxon>Fungi</taxon>
        <taxon>Dikarya</taxon>
        <taxon>Ascomycota</taxon>
        <taxon>Pezizomycotina</taxon>
        <taxon>Dothideomycetes</taxon>
        <taxon>Dothideomycetes incertae sedis</taxon>
        <taxon>Coniosporium</taxon>
    </lineage>
</organism>